<dbReference type="SMART" id="SM00437">
    <property type="entry name" value="TOP1Ac"/>
    <property type="match status" value="1"/>
</dbReference>
<evidence type="ECO:0000256" key="7">
    <source>
        <dbReference type="ARBA" id="ARBA00023029"/>
    </source>
</evidence>
<feature type="domain" description="Topo IA-type catalytic" evidence="12">
    <location>
        <begin position="133"/>
        <end position="564"/>
    </location>
</feature>
<dbReference type="PANTHER" id="PTHR42785">
    <property type="entry name" value="DNA TOPOISOMERASE, TYPE IA, CORE"/>
    <property type="match status" value="1"/>
</dbReference>
<dbReference type="InterPro" id="IPR023406">
    <property type="entry name" value="Topo_IA_AS"/>
</dbReference>
<feature type="site" description="Interaction with DNA" evidence="10">
    <location>
        <position position="159"/>
    </location>
</feature>
<comment type="caution">
    <text evidence="13">The sequence shown here is derived from an EMBL/GenBank/DDBJ whole genome shotgun (WGS) entry which is preliminary data.</text>
</comment>
<dbReference type="Gene3D" id="3.40.50.140">
    <property type="match status" value="1"/>
</dbReference>
<feature type="site" description="Interaction with DNA" evidence="10">
    <location>
        <position position="496"/>
    </location>
</feature>
<reference evidence="13 14" key="1">
    <citation type="journal article" date="2016" name="Nat. Commun.">
        <title>Thousands of microbial genomes shed light on interconnected biogeochemical processes in an aquifer system.</title>
        <authorList>
            <person name="Anantharaman K."/>
            <person name="Brown C.T."/>
            <person name="Hug L.A."/>
            <person name="Sharon I."/>
            <person name="Castelle C.J."/>
            <person name="Probst A.J."/>
            <person name="Thomas B.C."/>
            <person name="Singh A."/>
            <person name="Wilkins M.J."/>
            <person name="Karaoz U."/>
            <person name="Brodie E.L."/>
            <person name="Williams K.H."/>
            <person name="Hubbard S.S."/>
            <person name="Banfield J.F."/>
        </authorList>
    </citation>
    <scope>NUCLEOTIDE SEQUENCE [LARGE SCALE GENOMIC DNA]</scope>
</reference>
<sequence length="678" mass="77768">MNLIIVESPTKARTLSRFLGSGYSVEATMGHIKDLPKSELAVDVEHDFKPEYVVVEKKKDVIKKIKDASNKAKNIYIATDPDREGEAIAKHVEEVLRSNDKFPISKDQLKRIVFHEITQTAVEDAIQHPRNVDKNLVDAQIARRVLDRLVGYKLSPLLWKKVRRGLSAGRVQSVTVRLIVEREREIETFKAEEYWEIYSEVRGQRLEISKQSFLVKLLKVNDKTAEVKNEKDANAIVSDLEKSDYKVLDVRKKEISKSPYPPFTTSTLTQAGARLWGWSAKRTMSVAQRLYEEGLITYHRTDSVNLSSEAVSKVRDYIEKNFGKNYLPQSFRFFKKTSKLVQEAHEAIRPTDVSTKVEITNSKFAHDMERLYELIWKRFVACQMAVCIFDETVIDVIASQAKNKERKTNNYLLRASGQVMKFDGWRKAIPLSKDEEPQLPILEKDEALDLVKVISEQKFTQPPPRFNEASLIKTLEKLGIGRPSTYAPIITTIQTRAYVEKLEGKFQPTPIGIAVNDFLVKNFDEVVEYSFTAGMENQLDDIANGGLDWHKMMKTFYDPFEKELGSVEKNAGRVKIEVQKLGKKCPTCEKEGRVGDKQGELVIRTGRFGKFISCSLFPDCKHTDKYVEKLNMKCLKCGKGEIIIKSTKRGKKFYGCSRYPKCDWASWRKPEISKEMKQ</sequence>
<feature type="site" description="Interaction with DNA" evidence="10">
    <location>
        <position position="144"/>
    </location>
</feature>
<dbReference type="InterPro" id="IPR013825">
    <property type="entry name" value="Topo_IA_cen_sub2"/>
</dbReference>
<evidence type="ECO:0000259" key="11">
    <source>
        <dbReference type="PROSITE" id="PS50880"/>
    </source>
</evidence>
<keyword evidence="6" id="KW-0460">Magnesium</keyword>
<dbReference type="PANTHER" id="PTHR42785:SF1">
    <property type="entry name" value="DNA TOPOISOMERASE"/>
    <property type="match status" value="1"/>
</dbReference>
<evidence type="ECO:0000256" key="4">
    <source>
        <dbReference type="ARBA" id="ARBA00022771"/>
    </source>
</evidence>
<dbReference type="InterPro" id="IPR034149">
    <property type="entry name" value="TOPRIM_TopoI"/>
</dbReference>
<dbReference type="PRINTS" id="PR00417">
    <property type="entry name" value="PRTPISMRASEI"/>
</dbReference>
<dbReference type="EC" id="5.6.2.1" evidence="10"/>
<dbReference type="SUPFAM" id="SSF57783">
    <property type="entry name" value="Zinc beta-ribbon"/>
    <property type="match status" value="1"/>
</dbReference>
<dbReference type="CDD" id="cd03363">
    <property type="entry name" value="TOPRIM_TopoIA_TopoI"/>
    <property type="match status" value="1"/>
</dbReference>
<keyword evidence="3" id="KW-0479">Metal-binding</keyword>
<keyword evidence="9 10" id="KW-0413">Isomerase</keyword>
<evidence type="ECO:0000256" key="3">
    <source>
        <dbReference type="ARBA" id="ARBA00022723"/>
    </source>
</evidence>
<evidence type="ECO:0000256" key="2">
    <source>
        <dbReference type="ARBA" id="ARBA00009446"/>
    </source>
</evidence>
<dbReference type="Proteomes" id="UP000178446">
    <property type="component" value="Unassembled WGS sequence"/>
</dbReference>
<dbReference type="SMART" id="SM00436">
    <property type="entry name" value="TOP1Bc"/>
    <property type="match status" value="1"/>
</dbReference>
<dbReference type="InterPro" id="IPR013498">
    <property type="entry name" value="Topo_IA_Znf"/>
</dbReference>
<gene>
    <name evidence="10" type="primary">topA</name>
    <name evidence="13" type="ORF">A2685_00920</name>
</gene>
<comment type="similarity">
    <text evidence="2 10">Belongs to the type IA topoisomerase family.</text>
</comment>
<evidence type="ECO:0000313" key="14">
    <source>
        <dbReference type="Proteomes" id="UP000178446"/>
    </source>
</evidence>
<dbReference type="Gene3D" id="1.10.290.10">
    <property type="entry name" value="Topoisomerase I, domain 4"/>
    <property type="match status" value="1"/>
</dbReference>
<dbReference type="SMART" id="SM00493">
    <property type="entry name" value="TOPRIM"/>
    <property type="match status" value="1"/>
</dbReference>
<dbReference type="EMBL" id="MGGB01000061">
    <property type="protein sequence ID" value="OGM18009.1"/>
    <property type="molecule type" value="Genomic_DNA"/>
</dbReference>
<feature type="site" description="Interaction with DNA" evidence="10">
    <location>
        <position position="143"/>
    </location>
</feature>
<dbReference type="InterPro" id="IPR028612">
    <property type="entry name" value="Topoisom_1_IA"/>
</dbReference>
<evidence type="ECO:0000313" key="13">
    <source>
        <dbReference type="EMBL" id="OGM18009.1"/>
    </source>
</evidence>
<dbReference type="InterPro" id="IPR003602">
    <property type="entry name" value="Topo_IA_DNA-bd_dom"/>
</dbReference>
<dbReference type="NCBIfam" id="TIGR01051">
    <property type="entry name" value="topA_bact"/>
    <property type="match status" value="1"/>
</dbReference>
<dbReference type="GO" id="GO:0003677">
    <property type="term" value="F:DNA binding"/>
    <property type="evidence" value="ECO:0007669"/>
    <property type="project" value="UniProtKB-KW"/>
</dbReference>
<dbReference type="GO" id="GO:0003917">
    <property type="term" value="F:DNA topoisomerase type I (single strand cut, ATP-independent) activity"/>
    <property type="evidence" value="ECO:0007669"/>
    <property type="project" value="UniProtKB-UniRule"/>
</dbReference>
<dbReference type="InterPro" id="IPR023405">
    <property type="entry name" value="Topo_IA_core_domain"/>
</dbReference>
<dbReference type="AlphaFoldDB" id="A0A1F7XTG0"/>
<dbReference type="InterPro" id="IPR013497">
    <property type="entry name" value="Topo_IA_cen"/>
</dbReference>
<dbReference type="InterPro" id="IPR000380">
    <property type="entry name" value="Topo_IA"/>
</dbReference>
<feature type="active site" description="O-(5'-phospho-DNA)-tyrosine intermediate" evidence="10">
    <location>
        <position position="298"/>
    </location>
</feature>
<dbReference type="InterPro" id="IPR013824">
    <property type="entry name" value="Topo_IA_cen_sub1"/>
</dbReference>
<evidence type="ECO:0000259" key="12">
    <source>
        <dbReference type="PROSITE" id="PS52039"/>
    </source>
</evidence>
<feature type="site" description="Interaction with DNA" evidence="10">
    <location>
        <position position="152"/>
    </location>
</feature>
<evidence type="ECO:0000256" key="6">
    <source>
        <dbReference type="ARBA" id="ARBA00022842"/>
    </source>
</evidence>
<evidence type="ECO:0000256" key="10">
    <source>
        <dbReference type="HAMAP-Rule" id="MF_00952"/>
    </source>
</evidence>
<dbReference type="HAMAP" id="MF_00952">
    <property type="entry name" value="Topoisom_1_prok"/>
    <property type="match status" value="1"/>
</dbReference>
<dbReference type="InterPro" id="IPR006171">
    <property type="entry name" value="TOPRIM_dom"/>
</dbReference>
<dbReference type="GO" id="GO:0008270">
    <property type="term" value="F:zinc ion binding"/>
    <property type="evidence" value="ECO:0007669"/>
    <property type="project" value="UniProtKB-KW"/>
</dbReference>
<evidence type="ECO:0000256" key="8">
    <source>
        <dbReference type="ARBA" id="ARBA00023125"/>
    </source>
</evidence>
<feature type="domain" description="Toprim" evidence="11">
    <location>
        <begin position="1"/>
        <end position="117"/>
    </location>
</feature>
<dbReference type="InterPro" id="IPR005733">
    <property type="entry name" value="TopoI_bac-type"/>
</dbReference>
<feature type="site" description="Interaction with DNA" evidence="10">
    <location>
        <position position="31"/>
    </location>
</feature>
<dbReference type="CDD" id="cd00186">
    <property type="entry name" value="TOP1Ac"/>
    <property type="match status" value="1"/>
</dbReference>
<keyword evidence="7 10" id="KW-0799">Topoisomerase</keyword>
<feature type="site" description="Interaction with DNA" evidence="10">
    <location>
        <position position="300"/>
    </location>
</feature>
<dbReference type="Pfam" id="PF01751">
    <property type="entry name" value="Toprim"/>
    <property type="match status" value="1"/>
</dbReference>
<comment type="catalytic activity">
    <reaction evidence="1 10">
        <text>ATP-independent breakage of single-stranded DNA, followed by passage and rejoining.</text>
        <dbReference type="EC" id="5.6.2.1"/>
    </reaction>
</comment>
<comment type="subunit">
    <text evidence="10">Monomer.</text>
</comment>
<protein>
    <recommendedName>
        <fullName evidence="10">DNA topoisomerase 1</fullName>
        <ecNumber evidence="10">5.6.2.1</ecNumber>
    </recommendedName>
    <alternativeName>
        <fullName evidence="10">DNA topoisomerase I</fullName>
    </alternativeName>
</protein>
<dbReference type="GO" id="GO:0006265">
    <property type="term" value="P:DNA topological change"/>
    <property type="evidence" value="ECO:0007669"/>
    <property type="project" value="UniProtKB-UniRule"/>
</dbReference>
<organism evidence="13 14">
    <name type="scientific">Candidatus Woesebacteria bacterium RIFCSPHIGHO2_01_FULL_37_10</name>
    <dbReference type="NCBI Taxonomy" id="1802489"/>
    <lineage>
        <taxon>Bacteria</taxon>
        <taxon>Candidatus Woeseibacteriota</taxon>
    </lineage>
</organism>
<dbReference type="PROSITE" id="PS50880">
    <property type="entry name" value="TOPRIM"/>
    <property type="match status" value="1"/>
</dbReference>
<evidence type="ECO:0000256" key="5">
    <source>
        <dbReference type="ARBA" id="ARBA00022833"/>
    </source>
</evidence>
<feature type="site" description="Interaction with DNA" evidence="10">
    <location>
        <position position="147"/>
    </location>
</feature>
<evidence type="ECO:0000256" key="1">
    <source>
        <dbReference type="ARBA" id="ARBA00000213"/>
    </source>
</evidence>
<dbReference type="InterPro" id="IPR003601">
    <property type="entry name" value="Topo_IA_2"/>
</dbReference>
<dbReference type="Pfam" id="PF01396">
    <property type="entry name" value="Zn_ribbon_Top1"/>
    <property type="match status" value="2"/>
</dbReference>
<comment type="function">
    <text evidence="10">Releases the supercoiling and torsional tension of DNA, which is introduced during the DNA replication and transcription, by transiently cleaving and rejoining one strand of the DNA duplex. Introduces a single-strand break via transesterification at a target site in duplex DNA. The scissile phosphodiester is attacked by the catalytic tyrosine of the enzyme, resulting in the formation of a DNA-(5'-phosphotyrosyl)-enzyme intermediate and the expulsion of a 3'-OH DNA strand. The free DNA strand then undergoes passage around the unbroken strand, thus removing DNA supercoils. Finally, in the religation step, the DNA 3'-OH attacks the covalent intermediate to expel the active-site tyrosine and restore the DNA phosphodiester backbone.</text>
</comment>
<dbReference type="InterPro" id="IPR013826">
    <property type="entry name" value="Topo_IA_cen_sub3"/>
</dbReference>
<name>A0A1F7XTG0_9BACT</name>
<dbReference type="PROSITE" id="PS00396">
    <property type="entry name" value="TOPO_IA_1"/>
    <property type="match status" value="1"/>
</dbReference>
<dbReference type="Gene3D" id="2.70.20.10">
    <property type="entry name" value="Topoisomerase I, domain 3"/>
    <property type="match status" value="1"/>
</dbReference>
<proteinExistence type="inferred from homology"/>
<keyword evidence="5" id="KW-0862">Zinc</keyword>
<keyword evidence="4" id="KW-0863">Zinc-finger</keyword>
<dbReference type="GO" id="GO:0005694">
    <property type="term" value="C:chromosome"/>
    <property type="evidence" value="ECO:0007669"/>
    <property type="project" value="InterPro"/>
</dbReference>
<dbReference type="Gene3D" id="3.30.65.10">
    <property type="entry name" value="Bacterial Topoisomerase I, domain 1"/>
    <property type="match status" value="2"/>
</dbReference>
<accession>A0A1F7XTG0</accession>
<dbReference type="Pfam" id="PF01131">
    <property type="entry name" value="Topoisom_bac"/>
    <property type="match status" value="1"/>
</dbReference>
<keyword evidence="8 10" id="KW-0238">DNA-binding</keyword>
<dbReference type="Gene3D" id="1.10.460.10">
    <property type="entry name" value="Topoisomerase I, domain 2"/>
    <property type="match status" value="1"/>
</dbReference>
<dbReference type="PROSITE" id="PS52039">
    <property type="entry name" value="TOPO_IA_2"/>
    <property type="match status" value="1"/>
</dbReference>
<dbReference type="SUPFAM" id="SSF56712">
    <property type="entry name" value="Prokaryotic type I DNA topoisomerase"/>
    <property type="match status" value="1"/>
</dbReference>
<evidence type="ECO:0000256" key="9">
    <source>
        <dbReference type="ARBA" id="ARBA00023235"/>
    </source>
</evidence>
<feature type="region of interest" description="Interaction with DNA" evidence="10">
    <location>
        <begin position="167"/>
        <end position="172"/>
    </location>
</feature>